<keyword evidence="1" id="KW-0175">Coiled coil</keyword>
<name>A0A6C0D878_9ZZZZ</name>
<evidence type="ECO:0000313" key="3">
    <source>
        <dbReference type="EMBL" id="QHT11905.1"/>
    </source>
</evidence>
<feature type="coiled-coil region" evidence="1">
    <location>
        <begin position="650"/>
        <end position="677"/>
    </location>
</feature>
<feature type="compositionally biased region" description="Basic residues" evidence="2">
    <location>
        <begin position="831"/>
        <end position="854"/>
    </location>
</feature>
<evidence type="ECO:0000256" key="2">
    <source>
        <dbReference type="SAM" id="MobiDB-lite"/>
    </source>
</evidence>
<proteinExistence type="predicted"/>
<sequence>MIYKLYCAKKFIIYIYMDIIQKIKPQDIKTQAENDAKKIKPKILEKMYRKNAPMAELIGEYNTMNENNKQYDFVIDNNSSMLKFNKYQNDNLITIFLKTMFICIMHQQKDITQLRYHEVSNEPSEKINTIVRPLNDNDIYNLFKNAAKCVIIWSYNTLNYNDEFYKAIEYKSAEIIDIIQKDNKPITIESYFDEIIKTYPPQNPPKTSGIFSFFNTNANTPSNTPIEKMKEKMKNIYDKIETDILNNFEIKKKYIMGGYETLINIPVVKSNNQTPDIYAKDSPIFFLKKNDNKKKIEYYTNLLEMNNPNDEECVKDLLKSRLISGDRFVNIKELIETVQTEVICNLIPVFLLRETSTTKKGGWGFAINSSLTPATITRAPTNPGYGVIFMNPDSGIIQNNKDNSNLLTTYDKKAQRAKFIKDNMDKVIENINKKRLKKFTEGMDDFKKNLFKTVNNPTALLAIQKTYDDMIEVASNNIMAIAGVIGVVALADLLPNSPVRIFTKVYMEMAAFHEAGAPGFFDNAIGIEIIRQITTRAATYVVGSFAVPTIGLNIPTLSIAALTGASIFTGFCIKNYYVESQEHEKILKQIDEQIKAKTEELMKEMELEIKNDLSYYNEIINANENTIPIANVKGQKMQNNLTEVNAKDLYGKLQAKYEAKQKELEDMEKKKSSSDELKTETEKLQTIITKLTDLVITKIQRTLFEQAKEIRNTIIDISTKIIKGEIYVINPSNYDNLPSVINYATMFALLTVVSFVVAKITVDNTNYEELTVQLEVNSDDNSVTTDSFSKPELAPQVVLGKPVNSFQVNATQGTYVTAKEVVAQNAQNAGKYHRKQTKKNKNKQRTRKNRNMQKIKKSRIYKKKHYKSYSIKI</sequence>
<protein>
    <submittedName>
        <fullName evidence="3">Uncharacterized protein</fullName>
    </submittedName>
</protein>
<accession>A0A6C0D878</accession>
<evidence type="ECO:0000256" key="1">
    <source>
        <dbReference type="SAM" id="Coils"/>
    </source>
</evidence>
<feature type="coiled-coil region" evidence="1">
    <location>
        <begin position="580"/>
        <end position="607"/>
    </location>
</feature>
<organism evidence="3">
    <name type="scientific">viral metagenome</name>
    <dbReference type="NCBI Taxonomy" id="1070528"/>
    <lineage>
        <taxon>unclassified sequences</taxon>
        <taxon>metagenomes</taxon>
        <taxon>organismal metagenomes</taxon>
    </lineage>
</organism>
<feature type="region of interest" description="Disordered" evidence="2">
    <location>
        <begin position="826"/>
        <end position="854"/>
    </location>
</feature>
<dbReference type="EMBL" id="MN739539">
    <property type="protein sequence ID" value="QHT11905.1"/>
    <property type="molecule type" value="Genomic_DNA"/>
</dbReference>
<reference evidence="3" key="1">
    <citation type="journal article" date="2020" name="Nature">
        <title>Giant virus diversity and host interactions through global metagenomics.</title>
        <authorList>
            <person name="Schulz F."/>
            <person name="Roux S."/>
            <person name="Paez-Espino D."/>
            <person name="Jungbluth S."/>
            <person name="Walsh D.A."/>
            <person name="Denef V.J."/>
            <person name="McMahon K.D."/>
            <person name="Konstantinidis K.T."/>
            <person name="Eloe-Fadrosh E.A."/>
            <person name="Kyrpides N.C."/>
            <person name="Woyke T."/>
        </authorList>
    </citation>
    <scope>NUCLEOTIDE SEQUENCE</scope>
    <source>
        <strain evidence="3">GVMAG-M-3300023174-124</strain>
    </source>
</reference>
<dbReference type="AlphaFoldDB" id="A0A6C0D878"/>